<dbReference type="PANTHER" id="PTHR43742">
    <property type="entry name" value="TRIMETHYLAMINE-N-OXIDE REDUCTASE"/>
    <property type="match status" value="1"/>
</dbReference>
<dbReference type="GO" id="GO:0046872">
    <property type="term" value="F:metal ion binding"/>
    <property type="evidence" value="ECO:0007669"/>
    <property type="project" value="UniProtKB-KW"/>
</dbReference>
<sequence length="858" mass="97023">MKRASSSSAGDVAPRILLILTPFGIEPAHRARKPRRNRAGDDPDARREPMRSNEKEERMADSAQVPVQEHWSETNGKKYRRGSRLPKKTDMRPPVPAAETPKVPWTWEEDGMTVIRGTARSAPGCHNVCGILSYVKDGKLVKVEGDPEDPYNQGRLCSRCLCIPDYVYHEDRLTKPMKRDRADRGKDKFVEISWDEAYDIIVREFKRVVDTYGADKIAMCQGTGRDIHQVTRLNACVGSPNEGVPYFAGNSCYLPRIASMACMLGGACVMDCSQFLPQRYDDPRYTVPEYCIVWGHQPFYSNADGFYGHWITDLMKRGMKVAVVDPQLTWLAARAGEDWLRVRPGGDGALAMAMLKVVCDEKLYDQDFCDKWVYGLEAVCERVAEMDLDDLCERAWVAKEDVQRVARTYAASKPAAIQWGVALDQQTGGQQAAHAITALWCITGNLDVPGGNVMGDACWGIEQPNWTGTWGWDELMTEEEQSKRIGVERYPMFAVGFKNLSSNATIEAWQRGEIPIRAAYIVTNNFLATMGAQAAQQLEWYKQIDFIVVSDLFMTPTMMALADVVLPAATYEERDGFGGLNAYRISCINKAIEPVGDSKPDNTIFLELGKRLTAAIKPENQDIAWPWDDVQEMWDYALEDGGFTWDELRESTWKYPEFKYRKYETGDLRPDGQPGFRTETGRAEIYSMVFHHTSWSGLDPLPSYVEPVESPYSAPEDVEEYPYIVTSGARVPHFFHSEQRQVKKLRALHPDPLVYLHPDTAAANGIEEGDWVWLENKHGKCKYKAAFNDTYDPRVMQAEHGWWFPERKDAAEENVENEQEGLFGVLESNINNLVPFDAGVSGFGSNYKAMMCKIRKAD</sequence>
<dbReference type="Pfam" id="PF01568">
    <property type="entry name" value="Molydop_binding"/>
    <property type="match status" value="1"/>
</dbReference>
<proteinExistence type="inferred from homology"/>
<dbReference type="InterPro" id="IPR009010">
    <property type="entry name" value="Asp_de-COase-like_dom_sf"/>
</dbReference>
<keyword evidence="8" id="KW-1185">Reference proteome</keyword>
<dbReference type="Gene3D" id="2.40.40.20">
    <property type="match status" value="1"/>
</dbReference>
<evidence type="ECO:0000313" key="7">
    <source>
        <dbReference type="EMBL" id="MVN15876.1"/>
    </source>
</evidence>
<dbReference type="InterPro" id="IPR050612">
    <property type="entry name" value="Prok_Mopterin_Oxidored"/>
</dbReference>
<evidence type="ECO:0000256" key="1">
    <source>
        <dbReference type="ARBA" id="ARBA00010312"/>
    </source>
</evidence>
<evidence type="ECO:0000256" key="5">
    <source>
        <dbReference type="SAM" id="MobiDB-lite"/>
    </source>
</evidence>
<feature type="domain" description="4Fe-4S Mo/W bis-MGD-type" evidence="6">
    <location>
        <begin position="112"/>
        <end position="171"/>
    </location>
</feature>
<feature type="compositionally biased region" description="Basic residues" evidence="5">
    <location>
        <begin position="77"/>
        <end position="86"/>
    </location>
</feature>
<keyword evidence="4" id="KW-0411">Iron-sulfur</keyword>
<reference evidence="7 8" key="1">
    <citation type="submission" date="2019-11" db="EMBL/GenBank/DDBJ databases">
        <title>Whole genome shotgun sequencing (WGS) data from Adlercreutzia equolifaciens ResAG-91, Eggerthella lenta MRI-F36, MRI-F37, MRI-F40, ResAG-49, ResAG-88, ResAG-121, ResAG-145, and Gordonibacter sp. ResAG-5, ResAG-26, ResAG-43, ResAG-50, ResAG-59.</title>
        <authorList>
            <person name="Stoll D.A."/>
            <person name="Danylec N."/>
            <person name="Franz C.M.A.P."/>
            <person name="Huch M."/>
        </authorList>
    </citation>
    <scope>NUCLEOTIDE SEQUENCE [LARGE SCALE GENOMIC DNA]</scope>
    <source>
        <strain evidence="7 8">ResAG-59</strain>
    </source>
</reference>
<evidence type="ECO:0000256" key="2">
    <source>
        <dbReference type="ARBA" id="ARBA00022723"/>
    </source>
</evidence>
<dbReference type="PROSITE" id="PS51669">
    <property type="entry name" value="4FE4S_MOW_BIS_MGD"/>
    <property type="match status" value="1"/>
</dbReference>
<feature type="compositionally biased region" description="Basic and acidic residues" evidence="5">
    <location>
        <begin position="38"/>
        <end position="60"/>
    </location>
</feature>
<dbReference type="InterPro" id="IPR006963">
    <property type="entry name" value="Mopterin_OxRdtase_4Fe-4S_dom"/>
</dbReference>
<dbReference type="InterPro" id="IPR006657">
    <property type="entry name" value="MoPterin_dinucl-bd_dom"/>
</dbReference>
<dbReference type="Pfam" id="PF00384">
    <property type="entry name" value="Molybdopterin"/>
    <property type="match status" value="1"/>
</dbReference>
<dbReference type="AlphaFoldDB" id="A0A6N8IKS5"/>
<dbReference type="Gene3D" id="3.40.50.740">
    <property type="match status" value="1"/>
</dbReference>
<dbReference type="GO" id="GO:0018818">
    <property type="term" value="F:acetylene hydratase activity"/>
    <property type="evidence" value="ECO:0007669"/>
    <property type="project" value="InterPro"/>
</dbReference>
<evidence type="ECO:0000259" key="6">
    <source>
        <dbReference type="PROSITE" id="PS51669"/>
    </source>
</evidence>
<dbReference type="GO" id="GO:0051536">
    <property type="term" value="F:iron-sulfur cluster binding"/>
    <property type="evidence" value="ECO:0007669"/>
    <property type="project" value="UniProtKB-KW"/>
</dbReference>
<dbReference type="InterPro" id="IPR037949">
    <property type="entry name" value="MopB_CT_Acetylene-hydratase"/>
</dbReference>
<evidence type="ECO:0000256" key="4">
    <source>
        <dbReference type="ARBA" id="ARBA00023014"/>
    </source>
</evidence>
<evidence type="ECO:0000313" key="8">
    <source>
        <dbReference type="Proteomes" id="UP000468327"/>
    </source>
</evidence>
<evidence type="ECO:0000256" key="3">
    <source>
        <dbReference type="ARBA" id="ARBA00023004"/>
    </source>
</evidence>
<gene>
    <name evidence="7" type="ORF">GO738_11070</name>
</gene>
<dbReference type="GO" id="GO:0016491">
    <property type="term" value="F:oxidoreductase activity"/>
    <property type="evidence" value="ECO:0007669"/>
    <property type="project" value="InterPro"/>
</dbReference>
<dbReference type="SUPFAM" id="SSF53706">
    <property type="entry name" value="Formate dehydrogenase/DMSO reductase, domains 1-3"/>
    <property type="match status" value="1"/>
</dbReference>
<dbReference type="SUPFAM" id="SSF50692">
    <property type="entry name" value="ADC-like"/>
    <property type="match status" value="1"/>
</dbReference>
<comment type="similarity">
    <text evidence="1">Belongs to the prokaryotic molybdopterin-containing oxidoreductase family.</text>
</comment>
<protein>
    <submittedName>
        <fullName evidence="7">Molybdopterin-dependent oxidoreductase</fullName>
    </submittedName>
</protein>
<dbReference type="Proteomes" id="UP000468327">
    <property type="component" value="Unassembled WGS sequence"/>
</dbReference>
<dbReference type="SMART" id="SM00926">
    <property type="entry name" value="Molybdop_Fe4S4"/>
    <property type="match status" value="1"/>
</dbReference>
<dbReference type="CDD" id="cd02781">
    <property type="entry name" value="MopB_CT_Acetylene-hydratase"/>
    <property type="match status" value="1"/>
</dbReference>
<name>A0A6N8IKS5_9ACTN</name>
<keyword evidence="2" id="KW-0479">Metal-binding</keyword>
<dbReference type="PANTHER" id="PTHR43742:SF6">
    <property type="entry name" value="OXIDOREDUCTASE YYAE-RELATED"/>
    <property type="match status" value="1"/>
</dbReference>
<dbReference type="Gene3D" id="2.20.25.90">
    <property type="entry name" value="ADC-like domains"/>
    <property type="match status" value="1"/>
</dbReference>
<keyword evidence="3" id="KW-0408">Iron</keyword>
<feature type="region of interest" description="Disordered" evidence="5">
    <location>
        <begin position="21"/>
        <end position="101"/>
    </location>
</feature>
<accession>A0A6N8IKS5</accession>
<dbReference type="GO" id="GO:0043546">
    <property type="term" value="F:molybdopterin cofactor binding"/>
    <property type="evidence" value="ECO:0007669"/>
    <property type="project" value="InterPro"/>
</dbReference>
<organism evidence="7 8">
    <name type="scientific">Gordonibacter urolithinfaciens</name>
    <dbReference type="NCBI Taxonomy" id="1335613"/>
    <lineage>
        <taxon>Bacteria</taxon>
        <taxon>Bacillati</taxon>
        <taxon>Actinomycetota</taxon>
        <taxon>Coriobacteriia</taxon>
        <taxon>Eggerthellales</taxon>
        <taxon>Eggerthellaceae</taxon>
        <taxon>Gordonibacter</taxon>
    </lineage>
</organism>
<comment type="caution">
    <text evidence="7">The sequence shown here is derived from an EMBL/GenBank/DDBJ whole genome shotgun (WGS) entry which is preliminary data.</text>
</comment>
<dbReference type="EMBL" id="WPOC01000019">
    <property type="protein sequence ID" value="MVN15876.1"/>
    <property type="molecule type" value="Genomic_DNA"/>
</dbReference>
<dbReference type="Gene3D" id="3.40.228.10">
    <property type="entry name" value="Dimethylsulfoxide Reductase, domain 2"/>
    <property type="match status" value="1"/>
</dbReference>
<dbReference type="InterPro" id="IPR006656">
    <property type="entry name" value="Mopterin_OxRdtase"/>
</dbReference>
<dbReference type="Pfam" id="PF04879">
    <property type="entry name" value="Molybdop_Fe4S4"/>
    <property type="match status" value="1"/>
</dbReference>